<keyword evidence="16" id="KW-1185">Reference proteome</keyword>
<dbReference type="Proteomes" id="UP001177744">
    <property type="component" value="Unassembled WGS sequence"/>
</dbReference>
<keyword evidence="10" id="KW-1015">Disulfide bond</keyword>
<evidence type="ECO:0000256" key="13">
    <source>
        <dbReference type="SAM" id="MobiDB-lite"/>
    </source>
</evidence>
<evidence type="ECO:0000256" key="12">
    <source>
        <dbReference type="PROSITE-ProRule" id="PRU00076"/>
    </source>
</evidence>
<dbReference type="PROSITE" id="PS01187">
    <property type="entry name" value="EGF_CA"/>
    <property type="match status" value="2"/>
</dbReference>
<keyword evidence="11" id="KW-0325">Glycoprotein</keyword>
<gene>
    <name evidence="15" type="ORF">QTO34_015458</name>
</gene>
<evidence type="ECO:0000256" key="5">
    <source>
        <dbReference type="ARBA" id="ARBA00022729"/>
    </source>
</evidence>
<dbReference type="SMART" id="SM00179">
    <property type="entry name" value="EGF_CA"/>
    <property type="match status" value="3"/>
</dbReference>
<dbReference type="SMART" id="SM00181">
    <property type="entry name" value="EGF"/>
    <property type="match status" value="4"/>
</dbReference>
<dbReference type="PANTHER" id="PTHR24042:SF5">
    <property type="entry name" value="EGF-LIKE CALCIUM-BINDING DOMAIN-CONTAINING PROTEIN"/>
    <property type="match status" value="1"/>
</dbReference>
<dbReference type="FunFam" id="2.10.25.10:FF:000038">
    <property type="entry name" value="Fibrillin 2"/>
    <property type="match status" value="1"/>
</dbReference>
<feature type="region of interest" description="Disordered" evidence="13">
    <location>
        <begin position="57"/>
        <end position="76"/>
    </location>
</feature>
<accession>A0AA40LSV8</accession>
<dbReference type="GO" id="GO:0008201">
    <property type="term" value="F:heparin binding"/>
    <property type="evidence" value="ECO:0007669"/>
    <property type="project" value="TreeGrafter"/>
</dbReference>
<evidence type="ECO:0000256" key="1">
    <source>
        <dbReference type="ARBA" id="ARBA00004651"/>
    </source>
</evidence>
<organism evidence="15 16">
    <name type="scientific">Cnephaeus nilssonii</name>
    <name type="common">Northern bat</name>
    <name type="synonym">Eptesicus nilssonii</name>
    <dbReference type="NCBI Taxonomy" id="3371016"/>
    <lineage>
        <taxon>Eukaryota</taxon>
        <taxon>Metazoa</taxon>
        <taxon>Chordata</taxon>
        <taxon>Craniata</taxon>
        <taxon>Vertebrata</taxon>
        <taxon>Euteleostomi</taxon>
        <taxon>Mammalia</taxon>
        <taxon>Eutheria</taxon>
        <taxon>Laurasiatheria</taxon>
        <taxon>Chiroptera</taxon>
        <taxon>Yangochiroptera</taxon>
        <taxon>Vespertilionidae</taxon>
        <taxon>Cnephaeus</taxon>
    </lineage>
</organism>
<dbReference type="InterPro" id="IPR018097">
    <property type="entry name" value="EGF_Ca-bd_CS"/>
</dbReference>
<keyword evidence="9" id="KW-0472">Membrane</keyword>
<dbReference type="AlphaFoldDB" id="A0AA40LSV8"/>
<keyword evidence="5" id="KW-0732">Signal</keyword>
<evidence type="ECO:0000313" key="15">
    <source>
        <dbReference type="EMBL" id="KAK1342692.1"/>
    </source>
</evidence>
<dbReference type="GO" id="GO:0004930">
    <property type="term" value="F:G protein-coupled receptor activity"/>
    <property type="evidence" value="ECO:0007669"/>
    <property type="project" value="InterPro"/>
</dbReference>
<evidence type="ECO:0000256" key="11">
    <source>
        <dbReference type="ARBA" id="ARBA00023180"/>
    </source>
</evidence>
<dbReference type="Gene3D" id="2.10.25.10">
    <property type="entry name" value="Laminin"/>
    <property type="match status" value="4"/>
</dbReference>
<dbReference type="GO" id="GO:0005509">
    <property type="term" value="F:calcium ion binding"/>
    <property type="evidence" value="ECO:0007669"/>
    <property type="project" value="InterPro"/>
</dbReference>
<sequence length="443" mass="47427">MDRAQPGRGEQPLPSDVSPFPVLCPPDPHLSVPALCVLLILLEDGPQTPGVSLLGVTPSTARVPSPTCTSQPRQGKGLLQGKLRVAPPKHPSPASGSASSSDHGLCPTASACPQPCPPDSSCVGGTACRCNPGFKSSSGEINVNLDDTCEDIDECEQGRPGTACGRRAECHNTRGGYYCTCSPGYRPGSGATKFSNASENTCQDVDECTSGQHSCHQSTQCHNTKGSYECRCRSGWKPIYGSPNGPNNTICEDVDECSSGQHSCHKSTECRNTKGSYECRCRPGWKPVPGSPNGPNNTVCEAGSEFRSHFPKDPQLKPPDHIGLLFCPLQRFSFPAWTPPPGIKSQSLSRFFERVQDLGRDFKSASAQDTIQIHWFCVPCPKDIIQEVDNLLETSGDLNTLPRSEQHCVAANLLTGQEHVLRELSKALPNGLLTFRTAAGTGK</sequence>
<evidence type="ECO:0000256" key="2">
    <source>
        <dbReference type="ARBA" id="ARBA00022475"/>
    </source>
</evidence>
<dbReference type="GO" id="GO:0005615">
    <property type="term" value="C:extracellular space"/>
    <property type="evidence" value="ECO:0007669"/>
    <property type="project" value="TreeGrafter"/>
</dbReference>
<keyword evidence="6" id="KW-0677">Repeat</keyword>
<evidence type="ECO:0000256" key="4">
    <source>
        <dbReference type="ARBA" id="ARBA00022692"/>
    </source>
</evidence>
<dbReference type="InterPro" id="IPR000152">
    <property type="entry name" value="EGF-type_Asp/Asn_hydroxyl_site"/>
</dbReference>
<evidence type="ECO:0000256" key="8">
    <source>
        <dbReference type="ARBA" id="ARBA00022989"/>
    </source>
</evidence>
<keyword evidence="8" id="KW-1133">Transmembrane helix</keyword>
<dbReference type="Pfam" id="PF07645">
    <property type="entry name" value="EGF_CA"/>
    <property type="match status" value="3"/>
</dbReference>
<evidence type="ECO:0000256" key="9">
    <source>
        <dbReference type="ARBA" id="ARBA00023136"/>
    </source>
</evidence>
<evidence type="ECO:0000313" key="16">
    <source>
        <dbReference type="Proteomes" id="UP001177744"/>
    </source>
</evidence>
<keyword evidence="4" id="KW-0812">Transmembrane</keyword>
<feature type="domain" description="EGF-like" evidence="14">
    <location>
        <begin position="253"/>
        <end position="291"/>
    </location>
</feature>
<evidence type="ECO:0000256" key="6">
    <source>
        <dbReference type="ARBA" id="ARBA00022737"/>
    </source>
</evidence>
<comment type="caution">
    <text evidence="15">The sequence shown here is derived from an EMBL/GenBank/DDBJ whole genome shotgun (WGS) entry which is preliminary data.</text>
</comment>
<dbReference type="InterPro" id="IPR001881">
    <property type="entry name" value="EGF-like_Ca-bd_dom"/>
</dbReference>
<proteinExistence type="predicted"/>
<feature type="region of interest" description="Disordered" evidence="13">
    <location>
        <begin position="1"/>
        <end position="20"/>
    </location>
</feature>
<keyword evidence="3 12" id="KW-0245">EGF-like domain</keyword>
<dbReference type="GO" id="GO:0005886">
    <property type="term" value="C:plasma membrane"/>
    <property type="evidence" value="ECO:0007669"/>
    <property type="project" value="UniProtKB-SubCell"/>
</dbReference>
<evidence type="ECO:0000259" key="14">
    <source>
        <dbReference type="PROSITE" id="PS50026"/>
    </source>
</evidence>
<dbReference type="InterPro" id="IPR000742">
    <property type="entry name" value="EGF"/>
</dbReference>
<dbReference type="SUPFAM" id="SSF57196">
    <property type="entry name" value="EGF/Laminin"/>
    <property type="match status" value="3"/>
</dbReference>
<dbReference type="PANTHER" id="PTHR24042">
    <property type="entry name" value="NEL HOMOLOG"/>
    <property type="match status" value="1"/>
</dbReference>
<dbReference type="FunFam" id="2.10.25.10:FF:000269">
    <property type="entry name" value="Adhesion G protein-coupled receptor E2"/>
    <property type="match status" value="2"/>
</dbReference>
<feature type="compositionally biased region" description="Polar residues" evidence="13">
    <location>
        <begin position="57"/>
        <end position="73"/>
    </location>
</feature>
<dbReference type="EMBL" id="JAULJE010000005">
    <property type="protein sequence ID" value="KAK1342692.1"/>
    <property type="molecule type" value="Genomic_DNA"/>
</dbReference>
<feature type="domain" description="EGF-like" evidence="14">
    <location>
        <begin position="151"/>
        <end position="191"/>
    </location>
</feature>
<dbReference type="PRINTS" id="PR01278">
    <property type="entry name" value="CD97PROTEIN"/>
</dbReference>
<reference evidence="15" key="1">
    <citation type="submission" date="2023-06" db="EMBL/GenBank/DDBJ databases">
        <title>Reference genome for the Northern bat (Eptesicus nilssonii), a most northern bat species.</title>
        <authorList>
            <person name="Laine V.N."/>
            <person name="Pulliainen A.T."/>
            <person name="Lilley T.M."/>
        </authorList>
    </citation>
    <scope>NUCLEOTIDE SEQUENCE</scope>
    <source>
        <strain evidence="15">BLF_Eptnil</strain>
        <tissue evidence="15">Kidney</tissue>
    </source>
</reference>
<dbReference type="InterPro" id="IPR049883">
    <property type="entry name" value="NOTCH1_EGF-like"/>
</dbReference>
<dbReference type="PROSITE" id="PS00010">
    <property type="entry name" value="ASX_HYDROXYL"/>
    <property type="match status" value="3"/>
</dbReference>
<keyword evidence="7" id="KW-0106">Calcium</keyword>
<name>A0AA40LSV8_CNENI</name>
<comment type="subcellular location">
    <subcellularLocation>
        <location evidence="1">Cell membrane</location>
        <topology evidence="1">Multi-pass membrane protein</topology>
    </subcellularLocation>
</comment>
<comment type="caution">
    <text evidence="12">Lacks conserved residue(s) required for the propagation of feature annotation.</text>
</comment>
<dbReference type="InterPro" id="IPR003056">
    <property type="entry name" value="GPCR_2_ADGRE2_ADGRE5"/>
</dbReference>
<dbReference type="InterPro" id="IPR051586">
    <property type="entry name" value="PKC-binding_NELL"/>
</dbReference>
<evidence type="ECO:0000256" key="10">
    <source>
        <dbReference type="ARBA" id="ARBA00023157"/>
    </source>
</evidence>
<protein>
    <recommendedName>
        <fullName evidence="14">EGF-like domain-containing protein</fullName>
    </recommendedName>
</protein>
<keyword evidence="2" id="KW-1003">Cell membrane</keyword>
<dbReference type="PROSITE" id="PS50026">
    <property type="entry name" value="EGF_3"/>
    <property type="match status" value="3"/>
</dbReference>
<dbReference type="FunFam" id="2.10.25.10:FF:000177">
    <property type="entry name" value="Adhesion G protein-coupled receptor E2"/>
    <property type="match status" value="1"/>
</dbReference>
<evidence type="ECO:0000256" key="3">
    <source>
        <dbReference type="ARBA" id="ARBA00022536"/>
    </source>
</evidence>
<dbReference type="CDD" id="cd00054">
    <property type="entry name" value="EGF_CA"/>
    <property type="match status" value="3"/>
</dbReference>
<evidence type="ECO:0000256" key="7">
    <source>
        <dbReference type="ARBA" id="ARBA00022837"/>
    </source>
</evidence>
<feature type="domain" description="EGF-like" evidence="14">
    <location>
        <begin position="204"/>
        <end position="242"/>
    </location>
</feature>